<evidence type="ECO:0000256" key="2">
    <source>
        <dbReference type="ARBA" id="ARBA00022695"/>
    </source>
</evidence>
<reference evidence="10" key="1">
    <citation type="submission" date="2018-02" db="EMBL/GenBank/DDBJ databases">
        <authorList>
            <person name="Cohen D.B."/>
            <person name="Kent A.D."/>
        </authorList>
    </citation>
    <scope>NUCLEOTIDE SEQUENCE</scope>
</reference>
<protein>
    <recommendedName>
        <fullName evidence="9">CCHC-type domain-containing protein</fullName>
    </recommendedName>
</protein>
<evidence type="ECO:0000256" key="6">
    <source>
        <dbReference type="ARBA" id="ARBA00022918"/>
    </source>
</evidence>
<evidence type="ECO:0000256" key="5">
    <source>
        <dbReference type="ARBA" id="ARBA00022801"/>
    </source>
</evidence>
<gene>
    <name evidence="10" type="ORF">FSB_LOCUS52898</name>
</gene>
<evidence type="ECO:0000256" key="8">
    <source>
        <dbReference type="SAM" id="MobiDB-lite"/>
    </source>
</evidence>
<keyword evidence="4" id="KW-0255">Endonuclease</keyword>
<dbReference type="Pfam" id="PF17917">
    <property type="entry name" value="RT_RNaseH"/>
    <property type="match status" value="1"/>
</dbReference>
<evidence type="ECO:0000256" key="4">
    <source>
        <dbReference type="ARBA" id="ARBA00022759"/>
    </source>
</evidence>
<dbReference type="Pfam" id="PF03732">
    <property type="entry name" value="Retrotrans_gag"/>
    <property type="match status" value="1"/>
</dbReference>
<dbReference type="InterPro" id="IPR001878">
    <property type="entry name" value="Znf_CCHC"/>
</dbReference>
<name>A0A2N9IGW3_FAGSY</name>
<keyword evidence="7" id="KW-0863">Zinc-finger</keyword>
<keyword evidence="3" id="KW-0540">Nuclease</keyword>
<evidence type="ECO:0000256" key="1">
    <source>
        <dbReference type="ARBA" id="ARBA00022679"/>
    </source>
</evidence>
<keyword evidence="7" id="KW-0479">Metal-binding</keyword>
<dbReference type="PROSITE" id="PS50158">
    <property type="entry name" value="ZF_CCHC"/>
    <property type="match status" value="1"/>
</dbReference>
<keyword evidence="1" id="KW-0808">Transferase</keyword>
<dbReference type="GO" id="GO:0003676">
    <property type="term" value="F:nucleic acid binding"/>
    <property type="evidence" value="ECO:0007669"/>
    <property type="project" value="InterPro"/>
</dbReference>
<dbReference type="InterPro" id="IPR043128">
    <property type="entry name" value="Rev_trsase/Diguanyl_cyclase"/>
</dbReference>
<dbReference type="SMART" id="SM00343">
    <property type="entry name" value="ZnF_C2HC"/>
    <property type="match status" value="1"/>
</dbReference>
<keyword evidence="6" id="KW-0695">RNA-directed DNA polymerase</keyword>
<evidence type="ECO:0000313" key="10">
    <source>
        <dbReference type="EMBL" id="SPD25016.1"/>
    </source>
</evidence>
<sequence length="704" mass="82162">MSHRSDSSPKGMADNSSFMLQAMQQQFERLNFVLGEVRDRMDHQEAAIRNLQDIEELGVKEGLEGNLGGRDGVDKDLGSIKMKIPSFQCRTDPEVYLEWEKKIELVFDCHNYFEEKKMKLAVIEFTDYAIIWDLYQKLQILTQRSRSVEDYHKEMDVAMIRANVEEDREATMARFLNGLNRDIANVIELQHYVEIEDMVHMAMKVERQLKRKGTARYTSVSSITWKSKWDRNDPAEAKRKTKPPKGKDEGTSNKPKVESQPSRNRDIKCFKCLGSGHIASQCPNRRVMIMRDNEEVMTESEDDSDGVLELVDASDDDGVVYCVTGESLVARRALNTHIKVDDVEQQRENIFHTRCHVNNKYDRRVTFDKFNTHDGFKNMYSFVNEGKTIMLAPSTPSQIDFVPEAAIPNQPAYRSNPEEIKELQRQVENLMSKGYVRESMSPCAVPVLLVPKKDGTWRMCVDCRAVNNITVKYRHPIPRLDDMLDELHGSLQKVLRWMTEKVKAIKEWPTPNSITEVRSFHGLANFYRHFVKDFSTMAAPLTEDRRPIAFFSEKLNGVSLKYLTYDKELYALIRVLETWQHYLWLREFVIHTDYESLKHLKGQGKLNKRHARWMEYIETFPYVIRYKQGKENIVADALSRRYVLLTSMSAKMLGFEYVKDMYADDADFSDVYKACDKTAFNKFYKHDGYLFKKKQTLRAKLFYA</sequence>
<feature type="region of interest" description="Disordered" evidence="8">
    <location>
        <begin position="230"/>
        <end position="262"/>
    </location>
</feature>
<keyword evidence="5" id="KW-0378">Hydrolase</keyword>
<dbReference type="InterPro" id="IPR041373">
    <property type="entry name" value="RT_RNaseH"/>
</dbReference>
<feature type="compositionally biased region" description="Basic and acidic residues" evidence="8">
    <location>
        <begin position="245"/>
        <end position="262"/>
    </location>
</feature>
<dbReference type="AlphaFoldDB" id="A0A2N9IGW3"/>
<dbReference type="InterPro" id="IPR005162">
    <property type="entry name" value="Retrotrans_gag_dom"/>
</dbReference>
<dbReference type="CDD" id="cd09274">
    <property type="entry name" value="RNase_HI_RT_Ty3"/>
    <property type="match status" value="1"/>
</dbReference>
<dbReference type="Gene3D" id="3.30.70.270">
    <property type="match status" value="2"/>
</dbReference>
<dbReference type="GO" id="GO:0008270">
    <property type="term" value="F:zinc ion binding"/>
    <property type="evidence" value="ECO:0007669"/>
    <property type="project" value="UniProtKB-KW"/>
</dbReference>
<accession>A0A2N9IGW3</accession>
<dbReference type="InterPro" id="IPR043502">
    <property type="entry name" value="DNA/RNA_pol_sf"/>
</dbReference>
<dbReference type="Gene3D" id="3.10.10.10">
    <property type="entry name" value="HIV Type 1 Reverse Transcriptase, subunit A, domain 1"/>
    <property type="match status" value="1"/>
</dbReference>
<evidence type="ECO:0000256" key="7">
    <source>
        <dbReference type="PROSITE-ProRule" id="PRU00047"/>
    </source>
</evidence>
<keyword evidence="7" id="KW-0862">Zinc</keyword>
<dbReference type="GO" id="GO:0004519">
    <property type="term" value="F:endonuclease activity"/>
    <property type="evidence" value="ECO:0007669"/>
    <property type="project" value="UniProtKB-KW"/>
</dbReference>
<dbReference type="GO" id="GO:0016787">
    <property type="term" value="F:hydrolase activity"/>
    <property type="evidence" value="ECO:0007669"/>
    <property type="project" value="UniProtKB-KW"/>
</dbReference>
<dbReference type="PANTHER" id="PTHR35046">
    <property type="entry name" value="ZINC KNUCKLE (CCHC-TYPE) FAMILY PROTEIN"/>
    <property type="match status" value="1"/>
</dbReference>
<dbReference type="GO" id="GO:0003964">
    <property type="term" value="F:RNA-directed DNA polymerase activity"/>
    <property type="evidence" value="ECO:0007669"/>
    <property type="project" value="UniProtKB-KW"/>
</dbReference>
<proteinExistence type="predicted"/>
<organism evidence="10">
    <name type="scientific">Fagus sylvatica</name>
    <name type="common">Beechnut</name>
    <dbReference type="NCBI Taxonomy" id="28930"/>
    <lineage>
        <taxon>Eukaryota</taxon>
        <taxon>Viridiplantae</taxon>
        <taxon>Streptophyta</taxon>
        <taxon>Embryophyta</taxon>
        <taxon>Tracheophyta</taxon>
        <taxon>Spermatophyta</taxon>
        <taxon>Magnoliopsida</taxon>
        <taxon>eudicotyledons</taxon>
        <taxon>Gunneridae</taxon>
        <taxon>Pentapetalae</taxon>
        <taxon>rosids</taxon>
        <taxon>fabids</taxon>
        <taxon>Fagales</taxon>
        <taxon>Fagaceae</taxon>
        <taxon>Fagus</taxon>
    </lineage>
</organism>
<dbReference type="InterPro" id="IPR036875">
    <property type="entry name" value="Znf_CCHC_sf"/>
</dbReference>
<evidence type="ECO:0000256" key="3">
    <source>
        <dbReference type="ARBA" id="ARBA00022722"/>
    </source>
</evidence>
<dbReference type="Gene3D" id="4.10.60.10">
    <property type="entry name" value="Zinc finger, CCHC-type"/>
    <property type="match status" value="1"/>
</dbReference>
<evidence type="ECO:0000259" key="9">
    <source>
        <dbReference type="PROSITE" id="PS50158"/>
    </source>
</evidence>
<dbReference type="EMBL" id="OIVN01006068">
    <property type="protein sequence ID" value="SPD25016.1"/>
    <property type="molecule type" value="Genomic_DNA"/>
</dbReference>
<feature type="domain" description="CCHC-type" evidence="9">
    <location>
        <begin position="268"/>
        <end position="284"/>
    </location>
</feature>
<keyword evidence="2" id="KW-0548">Nucleotidyltransferase</keyword>
<dbReference type="SUPFAM" id="SSF57756">
    <property type="entry name" value="Retrovirus zinc finger-like domains"/>
    <property type="match status" value="1"/>
</dbReference>
<dbReference type="SUPFAM" id="SSF56672">
    <property type="entry name" value="DNA/RNA polymerases"/>
    <property type="match status" value="1"/>
</dbReference>
<dbReference type="PANTHER" id="PTHR35046:SF9">
    <property type="entry name" value="RNA-DIRECTED DNA POLYMERASE"/>
    <property type="match status" value="1"/>
</dbReference>